<evidence type="ECO:0000256" key="7">
    <source>
        <dbReference type="ARBA" id="ARBA00023053"/>
    </source>
</evidence>
<feature type="transmembrane region" description="Helical" evidence="12">
    <location>
        <begin position="75"/>
        <end position="102"/>
    </location>
</feature>
<evidence type="ECO:0000313" key="13">
    <source>
        <dbReference type="EMBL" id="NOV51749.1"/>
    </source>
</evidence>
<dbReference type="NCBIfam" id="TIGR00813">
    <property type="entry name" value="sss"/>
    <property type="match status" value="1"/>
</dbReference>
<evidence type="ECO:0000256" key="3">
    <source>
        <dbReference type="ARBA" id="ARBA00022448"/>
    </source>
</evidence>
<feature type="transmembrane region" description="Helical" evidence="12">
    <location>
        <begin position="379"/>
        <end position="401"/>
    </location>
</feature>
<dbReference type="PROSITE" id="PS50283">
    <property type="entry name" value="NA_SOLUT_SYMP_3"/>
    <property type="match status" value="1"/>
</dbReference>
<dbReference type="GO" id="GO:0015293">
    <property type="term" value="F:symporter activity"/>
    <property type="evidence" value="ECO:0007669"/>
    <property type="project" value="TreeGrafter"/>
</dbReference>
<dbReference type="Gene3D" id="1.20.1730.10">
    <property type="entry name" value="Sodium/glucose cotransporter"/>
    <property type="match status" value="1"/>
</dbReference>
<evidence type="ECO:0000256" key="2">
    <source>
        <dbReference type="ARBA" id="ARBA00006434"/>
    </source>
</evidence>
<dbReference type="CDD" id="cd11492">
    <property type="entry name" value="SLC5sbd_NIS-SMVT"/>
    <property type="match status" value="1"/>
</dbReference>
<evidence type="ECO:0000256" key="6">
    <source>
        <dbReference type="ARBA" id="ARBA00022989"/>
    </source>
</evidence>
<feature type="transmembrane region" description="Helical" evidence="12">
    <location>
        <begin position="333"/>
        <end position="358"/>
    </location>
</feature>
<sequence>MASFGAWDYAVFILMLLISASIGVYYRFTGGRQRTTQEYLLADRNMGIWPVACSLMASFMSAITLLGVSTENYTFGTLFVIINISYGLATPIAAYLYLPVFFRLQATSAYEYLEKRYGGATRLAASIAYTLQMVLYMGIVLYAPALALEAVTGLSKAGAILTVGLVCTFYSTVGGMKAVLITDVFQSILMFGAIFSVVGVAWSRYGLDGIWQRALDGGRIEFLNFDPDPTTRHTWWSLIIGGGFTYLSLYGVNQTQVQRLLTVKDLKSSQRALWLNWPILSLLSLSTSLSGLAIYASYKDCDPLKEGRISSSDQLMPIFVVDNFSHLPGLSGLFVAGIFSASLSTVSAAVNSLAAVTMEDYVKPLYKLIRKKPFPETRGALHSKLLALFYGMLCVAVAFAAESLGGVLQASLTIFGVVGGPLFGMFTLGMFTTRANQKGVLTGLACGLAFALWIGFGGPKPPPKTLPVSTQGCPYNNGTHTYHHFSSTLKSDNDSDYFYLYRLSYLWYSVLGFLVTFVVGALMSVLYESIRLESRPDYMHLDPNLFSPPFARRVRRKQAAMLTNGSAQLSDIEPVKNSKIIYDTHM</sequence>
<feature type="transmembrane region" description="Helical" evidence="12">
    <location>
        <begin position="440"/>
        <end position="458"/>
    </location>
</feature>
<evidence type="ECO:0000256" key="10">
    <source>
        <dbReference type="ARBA" id="ARBA00023201"/>
    </source>
</evidence>
<evidence type="ECO:0000256" key="8">
    <source>
        <dbReference type="ARBA" id="ARBA00023065"/>
    </source>
</evidence>
<evidence type="ECO:0000256" key="4">
    <source>
        <dbReference type="ARBA" id="ARBA00022475"/>
    </source>
</evidence>
<feature type="transmembrane region" description="Helical" evidence="12">
    <location>
        <begin position="234"/>
        <end position="252"/>
    </location>
</feature>
<feature type="transmembrane region" description="Helical" evidence="12">
    <location>
        <begin position="6"/>
        <end position="26"/>
    </location>
</feature>
<keyword evidence="10" id="KW-0739">Sodium transport</keyword>
<dbReference type="InterPro" id="IPR038377">
    <property type="entry name" value="Na/Glc_symporter_sf"/>
</dbReference>
<protein>
    <submittedName>
        <fullName evidence="13">Putative sodium-dependent multivitamin transporter</fullName>
    </submittedName>
</protein>
<keyword evidence="7" id="KW-0915">Sodium</keyword>
<feature type="transmembrane region" description="Helical" evidence="12">
    <location>
        <begin position="123"/>
        <end position="145"/>
    </location>
</feature>
<keyword evidence="9 12" id="KW-0472">Membrane</keyword>
<keyword evidence="4" id="KW-1003">Cell membrane</keyword>
<dbReference type="EMBL" id="GIIL01008023">
    <property type="protein sequence ID" value="NOV51749.1"/>
    <property type="molecule type" value="Transcribed_RNA"/>
</dbReference>
<keyword evidence="5 12" id="KW-0812">Transmembrane</keyword>
<reference evidence="13" key="1">
    <citation type="submission" date="2020-03" db="EMBL/GenBank/DDBJ databases">
        <title>Transcriptomic Profiling of the Digestive Tract of the Rat Flea, Xenopsylla cheopis, Following Blood Feeding and Infection with Yersinia pestis.</title>
        <authorList>
            <person name="Bland D.M."/>
            <person name="Martens C.A."/>
            <person name="Virtaneva K."/>
            <person name="Kanakabandi K."/>
            <person name="Long D."/>
            <person name="Rosenke R."/>
            <person name="Saturday G.A."/>
            <person name="Hoyt F.H."/>
            <person name="Bruno D.P."/>
            <person name="Ribeiro J.M.C."/>
            <person name="Hinnebusch J."/>
        </authorList>
    </citation>
    <scope>NUCLEOTIDE SEQUENCE</scope>
</reference>
<evidence type="ECO:0000256" key="11">
    <source>
        <dbReference type="RuleBase" id="RU362091"/>
    </source>
</evidence>
<keyword evidence="8" id="KW-0406">Ion transport</keyword>
<keyword evidence="3" id="KW-0813">Transport</keyword>
<feature type="transmembrane region" description="Helical" evidence="12">
    <location>
        <begin position="47"/>
        <end position="69"/>
    </location>
</feature>
<keyword evidence="6 12" id="KW-1133">Transmembrane helix</keyword>
<comment type="subcellular location">
    <subcellularLocation>
        <location evidence="1">Cell membrane</location>
        <topology evidence="1">Multi-pass membrane protein</topology>
    </subcellularLocation>
</comment>
<dbReference type="InterPro" id="IPR001734">
    <property type="entry name" value="Na/solute_symporter"/>
</dbReference>
<evidence type="ECO:0000256" key="1">
    <source>
        <dbReference type="ARBA" id="ARBA00004651"/>
    </source>
</evidence>
<name>A0A6M2DZL7_XENCH</name>
<evidence type="ECO:0000256" key="5">
    <source>
        <dbReference type="ARBA" id="ARBA00022692"/>
    </source>
</evidence>
<evidence type="ECO:0000256" key="9">
    <source>
        <dbReference type="ARBA" id="ARBA00023136"/>
    </source>
</evidence>
<proteinExistence type="inferred from homology"/>
<dbReference type="Pfam" id="PF00474">
    <property type="entry name" value="SSF"/>
    <property type="match status" value="1"/>
</dbReference>
<feature type="transmembrane region" description="Helical" evidence="12">
    <location>
        <begin position="188"/>
        <end position="205"/>
    </location>
</feature>
<feature type="transmembrane region" description="Helical" evidence="12">
    <location>
        <begin position="505"/>
        <end position="527"/>
    </location>
</feature>
<dbReference type="PANTHER" id="PTHR42985:SF40">
    <property type="entry name" value="LD47995P-RELATED"/>
    <property type="match status" value="1"/>
</dbReference>
<evidence type="ECO:0000256" key="12">
    <source>
        <dbReference type="SAM" id="Phobius"/>
    </source>
</evidence>
<dbReference type="GO" id="GO:0005886">
    <property type="term" value="C:plasma membrane"/>
    <property type="evidence" value="ECO:0007669"/>
    <property type="project" value="UniProtKB-SubCell"/>
</dbReference>
<dbReference type="GO" id="GO:0006814">
    <property type="term" value="P:sodium ion transport"/>
    <property type="evidence" value="ECO:0007669"/>
    <property type="project" value="UniProtKB-KW"/>
</dbReference>
<feature type="transmembrane region" description="Helical" evidence="12">
    <location>
        <begin position="407"/>
        <end position="428"/>
    </location>
</feature>
<feature type="transmembrane region" description="Helical" evidence="12">
    <location>
        <begin position="273"/>
        <end position="298"/>
    </location>
</feature>
<dbReference type="PANTHER" id="PTHR42985">
    <property type="entry name" value="SODIUM-COUPLED MONOCARBOXYLATE TRANSPORTER"/>
    <property type="match status" value="1"/>
</dbReference>
<comment type="similarity">
    <text evidence="2 11">Belongs to the sodium:solute symporter (SSF) (TC 2.A.21) family.</text>
</comment>
<organism evidence="13">
    <name type="scientific">Xenopsylla cheopis</name>
    <name type="common">Oriental rat flea</name>
    <name type="synonym">Pulex cheopis</name>
    <dbReference type="NCBI Taxonomy" id="163159"/>
    <lineage>
        <taxon>Eukaryota</taxon>
        <taxon>Metazoa</taxon>
        <taxon>Ecdysozoa</taxon>
        <taxon>Arthropoda</taxon>
        <taxon>Hexapoda</taxon>
        <taxon>Insecta</taxon>
        <taxon>Pterygota</taxon>
        <taxon>Neoptera</taxon>
        <taxon>Endopterygota</taxon>
        <taxon>Siphonaptera</taxon>
        <taxon>Pulicidae</taxon>
        <taxon>Xenopsyllinae</taxon>
        <taxon>Xenopsylla</taxon>
    </lineage>
</organism>
<dbReference type="InterPro" id="IPR051163">
    <property type="entry name" value="Sodium:Solute_Symporter_SSF"/>
</dbReference>
<accession>A0A6M2DZL7</accession>
<feature type="transmembrane region" description="Helical" evidence="12">
    <location>
        <begin position="157"/>
        <end position="176"/>
    </location>
</feature>
<dbReference type="AlphaFoldDB" id="A0A6M2DZL7"/>